<proteinExistence type="predicted"/>
<dbReference type="OrthoDB" id="7408546at2"/>
<keyword evidence="3" id="KW-1185">Reference proteome</keyword>
<reference evidence="2 3" key="1">
    <citation type="submission" date="2017-11" db="EMBL/GenBank/DDBJ databases">
        <title>Genomic Encyclopedia of Archaeal and Bacterial Type Strains, Phase II (KMG-II): From Individual Species to Whole Genera.</title>
        <authorList>
            <person name="Goeker M."/>
        </authorList>
    </citation>
    <scope>NUCLEOTIDE SEQUENCE [LARGE SCALE GENOMIC DNA]</scope>
    <source>
        <strain evidence="2 3">DSM 28175</strain>
    </source>
</reference>
<evidence type="ECO:0000313" key="3">
    <source>
        <dbReference type="Proteomes" id="UP000242687"/>
    </source>
</evidence>
<dbReference type="EMBL" id="PGFJ01000002">
    <property type="protein sequence ID" value="PJJ80033.1"/>
    <property type="molecule type" value="Genomic_DNA"/>
</dbReference>
<keyword evidence="1" id="KW-0472">Membrane</keyword>
<feature type="transmembrane region" description="Helical" evidence="1">
    <location>
        <begin position="81"/>
        <end position="99"/>
    </location>
</feature>
<evidence type="ECO:0000256" key="1">
    <source>
        <dbReference type="SAM" id="Phobius"/>
    </source>
</evidence>
<name>A0A2H9VP02_9SPHI</name>
<keyword evidence="1" id="KW-1133">Transmembrane helix</keyword>
<sequence>MKDFIDTFKDWVVDLGDKHGVDPALIFFLYLFSKVGLFSFLGWGINNIRRKRPFILPLTLAGVAFCIPYTYLIIAGRNIPVWVYVIIAAVFVLGLYSIWRKISIKAN</sequence>
<comment type="caution">
    <text evidence="2">The sequence shown here is derived from an EMBL/GenBank/DDBJ whole genome shotgun (WGS) entry which is preliminary data.</text>
</comment>
<feature type="transmembrane region" description="Helical" evidence="1">
    <location>
        <begin position="55"/>
        <end position="75"/>
    </location>
</feature>
<organism evidence="2 3">
    <name type="scientific">Mucilaginibacter auburnensis</name>
    <dbReference type="NCBI Taxonomy" id="1457233"/>
    <lineage>
        <taxon>Bacteria</taxon>
        <taxon>Pseudomonadati</taxon>
        <taxon>Bacteroidota</taxon>
        <taxon>Sphingobacteriia</taxon>
        <taxon>Sphingobacteriales</taxon>
        <taxon>Sphingobacteriaceae</taxon>
        <taxon>Mucilaginibacter</taxon>
    </lineage>
</organism>
<keyword evidence="1" id="KW-0812">Transmembrane</keyword>
<evidence type="ECO:0000313" key="2">
    <source>
        <dbReference type="EMBL" id="PJJ80033.1"/>
    </source>
</evidence>
<protein>
    <submittedName>
        <fullName evidence="2">Uncharacterized protein</fullName>
    </submittedName>
</protein>
<accession>A0A2H9VP02</accession>
<gene>
    <name evidence="2" type="ORF">CLV57_3177</name>
</gene>
<dbReference type="AlphaFoldDB" id="A0A2H9VP02"/>
<dbReference type="RefSeq" id="WP_100342332.1">
    <property type="nucleotide sequence ID" value="NZ_PGFJ01000002.1"/>
</dbReference>
<feature type="transmembrane region" description="Helical" evidence="1">
    <location>
        <begin position="24"/>
        <end position="43"/>
    </location>
</feature>
<dbReference type="Proteomes" id="UP000242687">
    <property type="component" value="Unassembled WGS sequence"/>
</dbReference>